<keyword evidence="2" id="KW-1185">Reference proteome</keyword>
<dbReference type="OrthoDB" id="6423130at2759"/>
<evidence type="ECO:0000313" key="1">
    <source>
        <dbReference type="EMBL" id="GFY55659.1"/>
    </source>
</evidence>
<dbReference type="Proteomes" id="UP000886998">
    <property type="component" value="Unassembled WGS sequence"/>
</dbReference>
<organism evidence="1 2">
    <name type="scientific">Trichonephila inaurata madagascariensis</name>
    <dbReference type="NCBI Taxonomy" id="2747483"/>
    <lineage>
        <taxon>Eukaryota</taxon>
        <taxon>Metazoa</taxon>
        <taxon>Ecdysozoa</taxon>
        <taxon>Arthropoda</taxon>
        <taxon>Chelicerata</taxon>
        <taxon>Arachnida</taxon>
        <taxon>Araneae</taxon>
        <taxon>Araneomorphae</taxon>
        <taxon>Entelegynae</taxon>
        <taxon>Araneoidea</taxon>
        <taxon>Nephilidae</taxon>
        <taxon>Trichonephila</taxon>
        <taxon>Trichonephila inaurata</taxon>
    </lineage>
</organism>
<proteinExistence type="predicted"/>
<evidence type="ECO:0000313" key="2">
    <source>
        <dbReference type="Proteomes" id="UP000886998"/>
    </source>
</evidence>
<dbReference type="AlphaFoldDB" id="A0A8X6XLX2"/>
<accession>A0A8X6XLX2</accession>
<protein>
    <submittedName>
        <fullName evidence="1">Uncharacterized protein</fullName>
    </submittedName>
</protein>
<comment type="caution">
    <text evidence="1">The sequence shown here is derived from an EMBL/GenBank/DDBJ whole genome shotgun (WGS) entry which is preliminary data.</text>
</comment>
<reference evidence="1" key="1">
    <citation type="submission" date="2020-08" db="EMBL/GenBank/DDBJ databases">
        <title>Multicomponent nature underlies the extraordinary mechanical properties of spider dragline silk.</title>
        <authorList>
            <person name="Kono N."/>
            <person name="Nakamura H."/>
            <person name="Mori M."/>
            <person name="Yoshida Y."/>
            <person name="Ohtoshi R."/>
            <person name="Malay A.D."/>
            <person name="Moran D.A.P."/>
            <person name="Tomita M."/>
            <person name="Numata K."/>
            <person name="Arakawa K."/>
        </authorList>
    </citation>
    <scope>NUCLEOTIDE SEQUENCE</scope>
</reference>
<name>A0A8X6XLX2_9ARAC</name>
<sequence length="86" mass="10404">MEIAFSRVENPCQVFILHMRMPHDVHFMVADLVCNKGQCERRRNKAYNVHTRCILKMDKESWWHTLQHFIHDQMDWDAQLAVHSKN</sequence>
<dbReference type="EMBL" id="BMAV01010510">
    <property type="protein sequence ID" value="GFY55659.1"/>
    <property type="molecule type" value="Genomic_DNA"/>
</dbReference>
<gene>
    <name evidence="1" type="ORF">TNIN_424421</name>
</gene>